<gene>
    <name evidence="9" type="ORF">CHILSU_LOCUS8038</name>
</gene>
<dbReference type="SUPFAM" id="SSF56672">
    <property type="entry name" value="DNA/RNA polymerases"/>
    <property type="match status" value="1"/>
</dbReference>
<evidence type="ECO:0000256" key="5">
    <source>
        <dbReference type="ARBA" id="ARBA00022759"/>
    </source>
</evidence>
<dbReference type="InterPro" id="IPR036397">
    <property type="entry name" value="RNaseH_sf"/>
</dbReference>
<dbReference type="Pfam" id="PF17921">
    <property type="entry name" value="Integrase_H2C2"/>
    <property type="match status" value="1"/>
</dbReference>
<keyword evidence="6" id="KW-0378">Hydrolase</keyword>
<dbReference type="PANTHER" id="PTHR37984:SF5">
    <property type="entry name" value="PROTEIN NYNRIN-LIKE"/>
    <property type="match status" value="1"/>
</dbReference>
<dbReference type="InterPro" id="IPR000477">
    <property type="entry name" value="RT_dom"/>
</dbReference>
<dbReference type="InterPro" id="IPR041588">
    <property type="entry name" value="Integrase_H2C2"/>
</dbReference>
<evidence type="ECO:0000259" key="8">
    <source>
        <dbReference type="PROSITE" id="PS50878"/>
    </source>
</evidence>
<keyword evidence="4" id="KW-0540">Nuclease</keyword>
<keyword evidence="10" id="KW-1185">Reference proteome</keyword>
<evidence type="ECO:0000256" key="6">
    <source>
        <dbReference type="ARBA" id="ARBA00022801"/>
    </source>
</evidence>
<evidence type="ECO:0000313" key="10">
    <source>
        <dbReference type="Proteomes" id="UP001153292"/>
    </source>
</evidence>
<organism evidence="9 10">
    <name type="scientific">Chilo suppressalis</name>
    <name type="common">Asiatic rice borer moth</name>
    <dbReference type="NCBI Taxonomy" id="168631"/>
    <lineage>
        <taxon>Eukaryota</taxon>
        <taxon>Metazoa</taxon>
        <taxon>Ecdysozoa</taxon>
        <taxon>Arthropoda</taxon>
        <taxon>Hexapoda</taxon>
        <taxon>Insecta</taxon>
        <taxon>Pterygota</taxon>
        <taxon>Neoptera</taxon>
        <taxon>Endopterygota</taxon>
        <taxon>Lepidoptera</taxon>
        <taxon>Glossata</taxon>
        <taxon>Ditrysia</taxon>
        <taxon>Pyraloidea</taxon>
        <taxon>Crambidae</taxon>
        <taxon>Crambinae</taxon>
        <taxon>Chilo</taxon>
    </lineage>
</organism>
<dbReference type="EMBL" id="OU963896">
    <property type="protein sequence ID" value="CAH0404693.1"/>
    <property type="molecule type" value="Genomic_DNA"/>
</dbReference>
<name>A0ABN8BB85_CHISP</name>
<evidence type="ECO:0000256" key="1">
    <source>
        <dbReference type="ARBA" id="ARBA00012493"/>
    </source>
</evidence>
<evidence type="ECO:0000256" key="7">
    <source>
        <dbReference type="ARBA" id="ARBA00022918"/>
    </source>
</evidence>
<dbReference type="InterPro" id="IPR043128">
    <property type="entry name" value="Rev_trsase/Diguanyl_cyclase"/>
</dbReference>
<dbReference type="InterPro" id="IPR012337">
    <property type="entry name" value="RNaseH-like_sf"/>
</dbReference>
<protein>
    <recommendedName>
        <fullName evidence="1">RNA-directed DNA polymerase</fullName>
        <ecNumber evidence="1">2.7.7.49</ecNumber>
    </recommendedName>
</protein>
<dbReference type="Gene3D" id="3.30.70.270">
    <property type="match status" value="2"/>
</dbReference>
<dbReference type="PROSITE" id="PS50878">
    <property type="entry name" value="RT_POL"/>
    <property type="match status" value="1"/>
</dbReference>
<dbReference type="InterPro" id="IPR050951">
    <property type="entry name" value="Retrovirus_Pol_polyprotein"/>
</dbReference>
<dbReference type="CDD" id="cd01647">
    <property type="entry name" value="RT_LTR"/>
    <property type="match status" value="1"/>
</dbReference>
<dbReference type="CDD" id="cd09274">
    <property type="entry name" value="RNase_HI_RT_Ty3"/>
    <property type="match status" value="1"/>
</dbReference>
<reference evidence="9" key="1">
    <citation type="submission" date="2021-12" db="EMBL/GenBank/DDBJ databases">
        <authorList>
            <person name="King R."/>
        </authorList>
    </citation>
    <scope>NUCLEOTIDE SEQUENCE</scope>
</reference>
<evidence type="ECO:0000256" key="2">
    <source>
        <dbReference type="ARBA" id="ARBA00022679"/>
    </source>
</evidence>
<evidence type="ECO:0000256" key="4">
    <source>
        <dbReference type="ARBA" id="ARBA00022722"/>
    </source>
</evidence>
<evidence type="ECO:0000313" key="9">
    <source>
        <dbReference type="EMBL" id="CAH0404693.1"/>
    </source>
</evidence>
<sequence length="888" mass="101991">MCIKALLNHEKPLTDSLSLLRRMDVGEISDLLKAISNAISTPSQKDDDVALPLFNPDNDSGAAGWCDSIEILAKEFGWSSIKTAAKAGRNAVQYPDIEIITTSSGSFLRRKSIDISNKVNMITLSSDMTELTSKIYHLNPELQEQITQTFLKYPSVLDDSSTVRTGELSLRLHSNGIVYYRPYRLAPVEKEKLDEIVNDLLKRNIIRESNSVFASPVLLVKKKDGSDRMCIDYRALNKLIEKDRFPLPLIEDQIDRLGKAKLFISIDMKNGFYQIPVSPESVKYTAFVTPNGHYEFLKMPFGICNGPSVFQRAIAKAVQHLNFLLVYIDDILIPFTTIEEGLRYLEETLFALSKAGFTINLKKCKFFVDNIEYLGRHISQDGIRPSEAKTAALVHSPIPKNVKQVRQFMGLASYFRKFIPDFAVRTACITNLTKNNQKWEWSSQHDEARNYVIHHLSTKPLLSVFDPKMPTELYTDASSLGYGAILVQNQYNDKRVVAYFSKRTSPAESNYCSYDLETLAIFNALKHFRVYLLGIKFKIFTDCNSIKSTMNKKDISPRVARWWTFMQDFEFEIIYKKGKYIGHVDFLSRNPVKKSVLIMNCNTVNCAKKPRTLVVNLIEEPPTWLALSQQNDVETRNLISQVISGDLDENQYFLHNDLLLYNYKPNEPKFYIPKAARLELLRLFHDENCHVGFEKTLKKLREHFWFPRMVQFVKKYLRHCLICIQRKSHSGPKQGYLHPIEKTPVPFHTIHLDCTGPFTISAEGYRELHIEHHMVATGTPRGNGQAERYVRTVIDMLNTICNGSSDWPSSLWRDSTIFEIGNIVFVNQDHRRHDKLSPTHKGPYEIIDILPFDRYSLRGINGLRNITVAKDKLRIWPGELADENDENN</sequence>
<dbReference type="Pfam" id="PF17917">
    <property type="entry name" value="RT_RNaseH"/>
    <property type="match status" value="1"/>
</dbReference>
<dbReference type="EC" id="2.7.7.49" evidence="1"/>
<keyword evidence="7" id="KW-0695">RNA-directed DNA polymerase</keyword>
<dbReference type="InterPro" id="IPR043502">
    <property type="entry name" value="DNA/RNA_pol_sf"/>
</dbReference>
<keyword evidence="5" id="KW-0255">Endonuclease</keyword>
<dbReference type="Gene3D" id="1.10.340.70">
    <property type="match status" value="1"/>
</dbReference>
<dbReference type="InterPro" id="IPR041373">
    <property type="entry name" value="RT_RNaseH"/>
</dbReference>
<keyword evidence="3" id="KW-0548">Nucleotidyltransferase</keyword>
<evidence type="ECO:0000256" key="3">
    <source>
        <dbReference type="ARBA" id="ARBA00022695"/>
    </source>
</evidence>
<proteinExistence type="predicted"/>
<accession>A0ABN8BB85</accession>
<dbReference type="PANTHER" id="PTHR37984">
    <property type="entry name" value="PROTEIN CBG26694"/>
    <property type="match status" value="1"/>
</dbReference>
<dbReference type="Proteomes" id="UP001153292">
    <property type="component" value="Chromosome 3"/>
</dbReference>
<dbReference type="Gene3D" id="3.10.10.10">
    <property type="entry name" value="HIV Type 1 Reverse Transcriptase, subunit A, domain 1"/>
    <property type="match status" value="1"/>
</dbReference>
<dbReference type="Gene3D" id="3.30.420.10">
    <property type="entry name" value="Ribonuclease H-like superfamily/Ribonuclease H"/>
    <property type="match status" value="1"/>
</dbReference>
<feature type="domain" description="Reverse transcriptase" evidence="8">
    <location>
        <begin position="201"/>
        <end position="378"/>
    </location>
</feature>
<keyword evidence="2" id="KW-0808">Transferase</keyword>
<dbReference type="SUPFAM" id="SSF53098">
    <property type="entry name" value="Ribonuclease H-like"/>
    <property type="match status" value="1"/>
</dbReference>
<dbReference type="Pfam" id="PF00078">
    <property type="entry name" value="RVT_1"/>
    <property type="match status" value="1"/>
</dbReference>